<keyword evidence="1" id="KW-0175">Coiled coil</keyword>
<sequence length="126" mass="14995">MFQKVEELNQRMAMCEKRMNNVNMNVFQDIIKATKSMDVNEKNEEQKLWNEKMKNAMSNFQGSLDFLELTSQHCYTIDERSKILIRDSEKLYVPFTSNEWDKITGRSEGNKTDNELWTKNARFVIL</sequence>
<evidence type="ECO:0000256" key="1">
    <source>
        <dbReference type="SAM" id="Coils"/>
    </source>
</evidence>
<dbReference type="AlphaFoldDB" id="A0A0K0FI79"/>
<accession>A0A0K0FI79</accession>
<reference evidence="2" key="1">
    <citation type="submission" date="2014-07" db="EMBL/GenBank/DDBJ databases">
        <authorList>
            <person name="Martin A.A"/>
            <person name="De Silva N."/>
        </authorList>
    </citation>
    <scope>NUCLEOTIDE SEQUENCE</scope>
</reference>
<organism evidence="2 3">
    <name type="scientific">Strongyloides venezuelensis</name>
    <name type="common">Threadworm</name>
    <dbReference type="NCBI Taxonomy" id="75913"/>
    <lineage>
        <taxon>Eukaryota</taxon>
        <taxon>Metazoa</taxon>
        <taxon>Ecdysozoa</taxon>
        <taxon>Nematoda</taxon>
        <taxon>Chromadorea</taxon>
        <taxon>Rhabditida</taxon>
        <taxon>Tylenchina</taxon>
        <taxon>Panagrolaimomorpha</taxon>
        <taxon>Strongyloidoidea</taxon>
        <taxon>Strongyloididae</taxon>
        <taxon>Strongyloides</taxon>
    </lineage>
</organism>
<evidence type="ECO:0000313" key="3">
    <source>
        <dbReference type="WBParaSite" id="SVE_0859800.1"/>
    </source>
</evidence>
<feature type="coiled-coil region" evidence="1">
    <location>
        <begin position="5"/>
        <end position="59"/>
    </location>
</feature>
<keyword evidence="2" id="KW-1185">Reference proteome</keyword>
<proteinExistence type="predicted"/>
<protein>
    <submittedName>
        <fullName evidence="3">Uncharacterized protein</fullName>
    </submittedName>
</protein>
<evidence type="ECO:0000313" key="2">
    <source>
        <dbReference type="Proteomes" id="UP000035680"/>
    </source>
</evidence>
<reference evidence="3" key="2">
    <citation type="submission" date="2015-08" db="UniProtKB">
        <authorList>
            <consortium name="WormBaseParasite"/>
        </authorList>
    </citation>
    <scope>IDENTIFICATION</scope>
</reference>
<dbReference type="WBParaSite" id="SVE_0859800.1">
    <property type="protein sequence ID" value="SVE_0859800.1"/>
    <property type="gene ID" value="SVE_0859800"/>
</dbReference>
<dbReference type="Proteomes" id="UP000035680">
    <property type="component" value="Unassembled WGS sequence"/>
</dbReference>
<name>A0A0K0FI79_STRVS</name>